<dbReference type="InterPro" id="IPR000884">
    <property type="entry name" value="TSP1_rpt"/>
</dbReference>
<dbReference type="Gene3D" id="2.20.100.10">
    <property type="entry name" value="Thrombospondin type-1 (TSP1) repeat"/>
    <property type="match status" value="2"/>
</dbReference>
<evidence type="ECO:0000256" key="1">
    <source>
        <dbReference type="ARBA" id="ARBA00022737"/>
    </source>
</evidence>
<sequence length="558" mass="64184">MRLALAVLILMQILEVVVASDCPVRSQGDPVMLTNSWRINSDADRSDVGKYFPGYVYRRATSYDVHYCSLLCAKDRKCKSFNYIEKDYKCHINEKDRASSDPPDEDLYQFESQWVPRIKGLIDMKDSIYYSRDYYQLKKPLNDPCLTSSCKEDEVCSPYYVKQGNEESDPVLSYSCQKNKFSLSDFHVQWSHWNAWSQCTTTCGYGIEVRNRTCEDEAKSWKCRGESRQARRCADVPCPQWAAWGIWGECLSQENCGKGEQLRSRTCQGSLELDACIGDPTSSRPCLLPSCKTPHILSNITSGFVFIYDDTRPENQSWKGDPELDSSRKKSIVRTICRGIGFAFGILRDNANETLTTKLYLKPKSCAINETFLMNCNHDGWKEFKDCQKQLNVYCYDAEHYTRNDIQTYKDFSTLCQSKGKQLCSYEEIFPHKAIPIITGITGGDSWAPIRDDFNDWVQVGGELGRLAEKHSTLYGPPPWGLVPEQHQYLKGNVYCCSVIFPKWADWTSWADRQPARKCGRKWQYRIRRCLHNKLRPVCEGPESEPRLINLPKCGSEN</sequence>
<organism evidence="6 7">
    <name type="scientific">Clavelina lepadiformis</name>
    <name type="common">Light-bulb sea squirt</name>
    <name type="synonym">Ascidia lepadiformis</name>
    <dbReference type="NCBI Taxonomy" id="159417"/>
    <lineage>
        <taxon>Eukaryota</taxon>
        <taxon>Metazoa</taxon>
        <taxon>Chordata</taxon>
        <taxon>Tunicata</taxon>
        <taxon>Ascidiacea</taxon>
        <taxon>Aplousobranchia</taxon>
        <taxon>Clavelinidae</taxon>
        <taxon>Clavelina</taxon>
    </lineage>
</organism>
<dbReference type="PROSITE" id="PS50092">
    <property type="entry name" value="TSP1"/>
    <property type="match status" value="2"/>
</dbReference>
<keyword evidence="2" id="KW-1015">Disulfide bond</keyword>
<evidence type="ECO:0000256" key="3">
    <source>
        <dbReference type="SAM" id="SignalP"/>
    </source>
</evidence>
<reference evidence="6 7" key="1">
    <citation type="submission" date="2024-02" db="EMBL/GenBank/DDBJ databases">
        <authorList>
            <person name="Daric V."/>
            <person name="Darras S."/>
        </authorList>
    </citation>
    <scope>NUCLEOTIDE SEQUENCE [LARGE SCALE GENOMIC DNA]</scope>
</reference>
<dbReference type="Proteomes" id="UP001642483">
    <property type="component" value="Unassembled WGS sequence"/>
</dbReference>
<dbReference type="Pfam" id="PF00090">
    <property type="entry name" value="TSP_1"/>
    <property type="match status" value="2"/>
</dbReference>
<dbReference type="EMBL" id="CAWYQH010000152">
    <property type="protein sequence ID" value="CAK8695462.1"/>
    <property type="molecule type" value="Genomic_DNA"/>
</dbReference>
<accession>A0ABP0GUV8</accession>
<dbReference type="SUPFAM" id="SSF57414">
    <property type="entry name" value="Hairpin loop containing domain-like"/>
    <property type="match status" value="1"/>
</dbReference>
<comment type="caution">
    <text evidence="6">The sequence shown here is derived from an EMBL/GenBank/DDBJ whole genome shotgun (WGS) entry which is preliminary data.</text>
</comment>
<evidence type="ECO:0000259" key="4">
    <source>
        <dbReference type="Pfam" id="PF00024"/>
    </source>
</evidence>
<feature type="chain" id="PRO_5046576890" evidence="3">
    <location>
        <begin position="20"/>
        <end position="558"/>
    </location>
</feature>
<feature type="domain" description="DUF7495" evidence="5">
    <location>
        <begin position="402"/>
        <end position="498"/>
    </location>
</feature>
<dbReference type="InterPro" id="IPR003609">
    <property type="entry name" value="Pan_app"/>
</dbReference>
<evidence type="ECO:0000313" key="6">
    <source>
        <dbReference type="EMBL" id="CAK8695462.1"/>
    </source>
</evidence>
<dbReference type="Gene3D" id="3.50.4.10">
    <property type="entry name" value="Hepatocyte Growth Factor"/>
    <property type="match status" value="1"/>
</dbReference>
<feature type="domain" description="Apple" evidence="4">
    <location>
        <begin position="64"/>
        <end position="99"/>
    </location>
</feature>
<keyword evidence="3" id="KW-0732">Signal</keyword>
<evidence type="ECO:0000259" key="5">
    <source>
        <dbReference type="Pfam" id="PF24325"/>
    </source>
</evidence>
<gene>
    <name evidence="6" type="ORF">CVLEPA_LOCUS28735</name>
</gene>
<name>A0ABP0GUV8_CLALP</name>
<dbReference type="Pfam" id="PF24325">
    <property type="entry name" value="DUF7495"/>
    <property type="match status" value="1"/>
</dbReference>
<keyword evidence="1" id="KW-0677">Repeat</keyword>
<evidence type="ECO:0000256" key="2">
    <source>
        <dbReference type="ARBA" id="ARBA00023157"/>
    </source>
</evidence>
<dbReference type="InterPro" id="IPR052065">
    <property type="entry name" value="Compl_asym_regulator"/>
</dbReference>
<dbReference type="InterPro" id="IPR055918">
    <property type="entry name" value="DUF7495"/>
</dbReference>
<proteinExistence type="predicted"/>
<dbReference type="SMART" id="SM00209">
    <property type="entry name" value="TSP1"/>
    <property type="match status" value="2"/>
</dbReference>
<protein>
    <submittedName>
        <fullName evidence="6">Uncharacterized protein</fullName>
    </submittedName>
</protein>
<evidence type="ECO:0000313" key="7">
    <source>
        <dbReference type="Proteomes" id="UP001642483"/>
    </source>
</evidence>
<keyword evidence="7" id="KW-1185">Reference proteome</keyword>
<feature type="signal peptide" evidence="3">
    <location>
        <begin position="1"/>
        <end position="19"/>
    </location>
</feature>
<dbReference type="InterPro" id="IPR036383">
    <property type="entry name" value="TSP1_rpt_sf"/>
</dbReference>
<dbReference type="Pfam" id="PF00024">
    <property type="entry name" value="PAN_1"/>
    <property type="match status" value="1"/>
</dbReference>
<dbReference type="SUPFAM" id="SSF82895">
    <property type="entry name" value="TSP-1 type 1 repeat"/>
    <property type="match status" value="2"/>
</dbReference>
<dbReference type="PANTHER" id="PTHR22906">
    <property type="entry name" value="PROPERDIN"/>
    <property type="match status" value="1"/>
</dbReference>